<keyword evidence="2" id="KW-1185">Reference proteome</keyword>
<dbReference type="RefSeq" id="WP_168569315.1">
    <property type="nucleotide sequence ID" value="NZ_CP051167.1"/>
</dbReference>
<dbReference type="EMBL" id="CP051167">
    <property type="protein sequence ID" value="QIZ71160.1"/>
    <property type="molecule type" value="Genomic_DNA"/>
</dbReference>
<evidence type="ECO:0000313" key="2">
    <source>
        <dbReference type="Proteomes" id="UP000500857"/>
    </source>
</evidence>
<accession>A0A6H1TZ17</accession>
<organism evidence="1 2">
    <name type="scientific">Oxynema aestuarii AP17</name>
    <dbReference type="NCBI Taxonomy" id="2064643"/>
    <lineage>
        <taxon>Bacteria</taxon>
        <taxon>Bacillati</taxon>
        <taxon>Cyanobacteriota</taxon>
        <taxon>Cyanophyceae</taxon>
        <taxon>Oscillatoriophycideae</taxon>
        <taxon>Oscillatoriales</taxon>
        <taxon>Oscillatoriaceae</taxon>
        <taxon>Oxynema</taxon>
        <taxon>Oxynema aestuarii</taxon>
    </lineage>
</organism>
<evidence type="ECO:0008006" key="3">
    <source>
        <dbReference type="Google" id="ProtNLM"/>
    </source>
</evidence>
<proteinExistence type="predicted"/>
<name>A0A6H1TZ17_9CYAN</name>
<evidence type="ECO:0000313" key="1">
    <source>
        <dbReference type="EMBL" id="QIZ71160.1"/>
    </source>
</evidence>
<protein>
    <recommendedName>
        <fullName evidence="3">SPOR domain-containing protein</fullName>
    </recommendedName>
</protein>
<reference evidence="1 2" key="1">
    <citation type="submission" date="2020-04" db="EMBL/GenBank/DDBJ databases">
        <authorList>
            <person name="Basu S."/>
            <person name="Maruthanayagam V."/>
            <person name="Chakraborty S."/>
            <person name="Pramanik A."/>
            <person name="Mukherjee J."/>
            <person name="Brink B."/>
        </authorList>
    </citation>
    <scope>NUCLEOTIDE SEQUENCE [LARGE SCALE GENOMIC DNA]</scope>
    <source>
        <strain evidence="1 2">AP17</strain>
    </source>
</reference>
<dbReference type="KEGG" id="oxy:HCG48_11710"/>
<dbReference type="AlphaFoldDB" id="A0A6H1TZ17"/>
<gene>
    <name evidence="1" type="ORF">HCG48_11710</name>
</gene>
<dbReference type="Proteomes" id="UP000500857">
    <property type="component" value="Chromosome"/>
</dbReference>
<sequence length="257" mass="28172">MNLSRSNFSQRMTTAIRCLALVGGSWAIAVHPGAAIAQPLPEIPVFQDIEPDDDRFSPPLGTYEPPPYMPPSAPPVPDSKRYIVYIPRENDRVLQQVRLVEPEAFYTQYRGTTVIQVGVFENYGNAQRRSRELEFYGVRSAIATEETSPPVASLPAPTTSTFAGSYPPPPPTFTGTVPSTYGVSDPYFVIVPVDAREVDATVSQLVEAGIPTQDITPRNSSLGTYLQLGPYPDRVTAQQESGYLQNFGFDARIRSGL</sequence>